<comment type="caution">
    <text evidence="1">The sequence shown here is derived from an EMBL/GenBank/DDBJ whole genome shotgun (WGS) entry which is preliminary data.</text>
</comment>
<keyword evidence="2" id="KW-1185">Reference proteome</keyword>
<accession>A0ABT4TMZ4</accession>
<gene>
    <name evidence="1" type="ORF">O4U47_14525</name>
</gene>
<evidence type="ECO:0008006" key="3">
    <source>
        <dbReference type="Google" id="ProtNLM"/>
    </source>
</evidence>
<proteinExistence type="predicted"/>
<organism evidence="1 2">
    <name type="scientific">Nocardiopsis suaedae</name>
    <dbReference type="NCBI Taxonomy" id="3018444"/>
    <lineage>
        <taxon>Bacteria</taxon>
        <taxon>Bacillati</taxon>
        <taxon>Actinomycetota</taxon>
        <taxon>Actinomycetes</taxon>
        <taxon>Streptosporangiales</taxon>
        <taxon>Nocardiopsidaceae</taxon>
        <taxon>Nocardiopsis</taxon>
    </lineage>
</organism>
<evidence type="ECO:0000313" key="1">
    <source>
        <dbReference type="EMBL" id="MDA2805731.1"/>
    </source>
</evidence>
<sequence>MTPTTLSGPFTVVDHPIDWSEHASGHVGILDLACGQRLLLGLVPGADRWDDEETSDFWRFGYGSALAPDGTWHEYIVTMIGPDTDLDEVIAAAERAAPEVIAEYRRHDRTPAATG</sequence>
<dbReference type="Proteomes" id="UP001165685">
    <property type="component" value="Unassembled WGS sequence"/>
</dbReference>
<evidence type="ECO:0000313" key="2">
    <source>
        <dbReference type="Proteomes" id="UP001165685"/>
    </source>
</evidence>
<protein>
    <recommendedName>
        <fullName evidence="3">MmcQ/YjbR family DNA-binding protein</fullName>
    </recommendedName>
</protein>
<dbReference type="EMBL" id="JAQFWP010000024">
    <property type="protein sequence ID" value="MDA2805731.1"/>
    <property type="molecule type" value="Genomic_DNA"/>
</dbReference>
<name>A0ABT4TMZ4_9ACTN</name>
<reference evidence="1" key="1">
    <citation type="submission" date="2023-01" db="EMBL/GenBank/DDBJ databases">
        <title>Draft genome sequence of Nocardiopsis sp. LSu2-4 isolated from halophytes.</title>
        <authorList>
            <person name="Duangmal K."/>
            <person name="Chantavorakit T."/>
        </authorList>
    </citation>
    <scope>NUCLEOTIDE SEQUENCE</scope>
    <source>
        <strain evidence="1">LSu2-4</strain>
    </source>
</reference>
<dbReference type="RefSeq" id="WP_270678384.1">
    <property type="nucleotide sequence ID" value="NZ_JAQFWP010000024.1"/>
</dbReference>